<keyword evidence="10" id="KW-1185">Reference proteome</keyword>
<feature type="chain" id="PRO_5015416107" evidence="7">
    <location>
        <begin position="22"/>
        <end position="578"/>
    </location>
</feature>
<dbReference type="EMBL" id="PQVG01000001">
    <property type="protein sequence ID" value="POY41173.1"/>
    <property type="molecule type" value="Genomic_DNA"/>
</dbReference>
<evidence type="ECO:0000259" key="8">
    <source>
        <dbReference type="Pfam" id="PF17851"/>
    </source>
</evidence>
<organism evidence="9 10">
    <name type="scientific">Flavobacterium alvei</name>
    <dbReference type="NCBI Taxonomy" id="2080416"/>
    <lineage>
        <taxon>Bacteria</taxon>
        <taxon>Pseudomonadati</taxon>
        <taxon>Bacteroidota</taxon>
        <taxon>Flavobacteriia</taxon>
        <taxon>Flavobacteriales</taxon>
        <taxon>Flavobacteriaceae</taxon>
        <taxon>Flavobacterium</taxon>
    </lineage>
</organism>
<name>A0A2S5AGB5_9FLAO</name>
<dbReference type="Pfam" id="PF04616">
    <property type="entry name" value="Glyco_hydro_43"/>
    <property type="match status" value="1"/>
</dbReference>
<dbReference type="InterPro" id="IPR023296">
    <property type="entry name" value="Glyco_hydro_beta-prop_sf"/>
</dbReference>
<evidence type="ECO:0000313" key="9">
    <source>
        <dbReference type="EMBL" id="POY41173.1"/>
    </source>
</evidence>
<keyword evidence="3 6" id="KW-0326">Glycosidase</keyword>
<evidence type="ECO:0000256" key="7">
    <source>
        <dbReference type="SAM" id="SignalP"/>
    </source>
</evidence>
<dbReference type="GO" id="GO:0005975">
    <property type="term" value="P:carbohydrate metabolic process"/>
    <property type="evidence" value="ECO:0007669"/>
    <property type="project" value="InterPro"/>
</dbReference>
<evidence type="ECO:0000256" key="4">
    <source>
        <dbReference type="PIRSR" id="PIRSR606710-1"/>
    </source>
</evidence>
<comment type="similarity">
    <text evidence="1 6">Belongs to the glycosyl hydrolase 43 family.</text>
</comment>
<dbReference type="PANTHER" id="PTHR42812">
    <property type="entry name" value="BETA-XYLOSIDASE"/>
    <property type="match status" value="1"/>
</dbReference>
<dbReference type="InterPro" id="IPR041542">
    <property type="entry name" value="GH43_C2"/>
</dbReference>
<accession>A0A2S5AGB5</accession>
<evidence type="ECO:0000256" key="6">
    <source>
        <dbReference type="RuleBase" id="RU361187"/>
    </source>
</evidence>
<keyword evidence="7" id="KW-0732">Signal</keyword>
<dbReference type="GO" id="GO:0004553">
    <property type="term" value="F:hydrolase activity, hydrolyzing O-glycosyl compounds"/>
    <property type="evidence" value="ECO:0007669"/>
    <property type="project" value="InterPro"/>
</dbReference>
<dbReference type="OrthoDB" id="9801455at2"/>
<evidence type="ECO:0000256" key="1">
    <source>
        <dbReference type="ARBA" id="ARBA00009865"/>
    </source>
</evidence>
<dbReference type="SUPFAM" id="SSF49899">
    <property type="entry name" value="Concanavalin A-like lectins/glucanases"/>
    <property type="match status" value="1"/>
</dbReference>
<evidence type="ECO:0000256" key="3">
    <source>
        <dbReference type="ARBA" id="ARBA00023295"/>
    </source>
</evidence>
<dbReference type="InterPro" id="IPR013320">
    <property type="entry name" value="ConA-like_dom_sf"/>
</dbReference>
<gene>
    <name evidence="9" type="ORF">C3L50_01215</name>
</gene>
<comment type="caution">
    <text evidence="9">The sequence shown here is derived from an EMBL/GenBank/DDBJ whole genome shotgun (WGS) entry which is preliminary data.</text>
</comment>
<feature type="active site" description="Proton donor" evidence="4">
    <location>
        <position position="210"/>
    </location>
</feature>
<evidence type="ECO:0000256" key="2">
    <source>
        <dbReference type="ARBA" id="ARBA00022801"/>
    </source>
</evidence>
<dbReference type="AlphaFoldDB" id="A0A2S5AGB5"/>
<dbReference type="CDD" id="cd09001">
    <property type="entry name" value="GH43_FsAxh1-like"/>
    <property type="match status" value="1"/>
</dbReference>
<dbReference type="PANTHER" id="PTHR42812:SF12">
    <property type="entry name" value="BETA-XYLOSIDASE-RELATED"/>
    <property type="match status" value="1"/>
</dbReference>
<feature type="signal peptide" evidence="7">
    <location>
        <begin position="1"/>
        <end position="21"/>
    </location>
</feature>
<evidence type="ECO:0000313" key="10">
    <source>
        <dbReference type="Proteomes" id="UP000237310"/>
    </source>
</evidence>
<feature type="active site" description="Proton acceptor" evidence="4">
    <location>
        <position position="44"/>
    </location>
</feature>
<dbReference type="Pfam" id="PF17851">
    <property type="entry name" value="GH43_C2"/>
    <property type="match status" value="1"/>
</dbReference>
<dbReference type="InterPro" id="IPR051795">
    <property type="entry name" value="Glycosyl_Hydrlase_43"/>
</dbReference>
<reference evidence="9 10" key="1">
    <citation type="submission" date="2018-01" db="EMBL/GenBank/DDBJ databases">
        <authorList>
            <person name="Gaut B.S."/>
            <person name="Morton B.R."/>
            <person name="Clegg M.T."/>
            <person name="Duvall M.R."/>
        </authorList>
    </citation>
    <scope>NUCLEOTIDE SEQUENCE [LARGE SCALE GENOMIC DNA]</scope>
    <source>
        <strain evidence="9 10">HR-AY</strain>
    </source>
</reference>
<dbReference type="RefSeq" id="WP_103804195.1">
    <property type="nucleotide sequence ID" value="NZ_PQVG01000001.1"/>
</dbReference>
<evidence type="ECO:0000256" key="5">
    <source>
        <dbReference type="PIRSR" id="PIRSR606710-2"/>
    </source>
</evidence>
<dbReference type="Proteomes" id="UP000237310">
    <property type="component" value="Unassembled WGS sequence"/>
</dbReference>
<proteinExistence type="inferred from homology"/>
<dbReference type="SUPFAM" id="SSF75005">
    <property type="entry name" value="Arabinanase/levansucrase/invertase"/>
    <property type="match status" value="1"/>
</dbReference>
<dbReference type="Gene3D" id="2.115.10.20">
    <property type="entry name" value="Glycosyl hydrolase domain, family 43"/>
    <property type="match status" value="1"/>
</dbReference>
<feature type="site" description="Important for catalytic activity, responsible for pKa modulation of the active site Glu and correct orientation of both the proton donor and substrate" evidence="5">
    <location>
        <position position="152"/>
    </location>
</feature>
<dbReference type="Gene3D" id="2.60.120.200">
    <property type="match status" value="1"/>
</dbReference>
<feature type="domain" description="Beta-xylosidase C-terminal Concanavalin A-like" evidence="8">
    <location>
        <begin position="338"/>
        <end position="546"/>
    </location>
</feature>
<keyword evidence="2 6" id="KW-0378">Hydrolase</keyword>
<sequence>MRLKRLLLSLGLTVYVLGANAQGWNADLGNGKYKNPILHVDYSDPDVCAGQEGYYMTASSFNSSPGLPILHSMDLVNWELIGYALQNQVPIEHFQTVRHGDGVWAPSIRFHNGEYYIYWGDPDFGIYMVKTKNPAGIWEEPVLVKAGKGYIDTCPLWDEDGKAYLSYAFAGSRASVKTVLMLSEMNVDGTKLIGNPAMVFDGHNGHTTVEGSKIYKRDGYYWIMAPAGGVKPGWQLAMRSKNVWGPYESKIVLHQGDTKMNGPHQGGYVETPNGEGWFIHFQDRWAFGRIINLEPVIWKEGWPIMGKDTNKDGIGEPVAEWTKPNVGKNYPATPLISSDEFNGYQYGLQWQWQANQNPDKQWGWLSGNLGFMRLNCIPRDEDMKTMWMMPNLLLQKFPGANFTATTKLTFENNPDAKESSTGLIVFGEDYSYIAIEQDADAKLRLVQRLMKDARTSKESETEITAIAIDQKMIYFRAKVEMLQDKEPFDGKVTFYYSTDGKIFKVFGKPFKPSAGRWVGAKIGLFATGTKNISDSSYADYDWFRVESDNEAKKTAMSTNLREQEVINNKAKTSLTANK</sequence>
<dbReference type="InterPro" id="IPR006710">
    <property type="entry name" value="Glyco_hydro_43"/>
</dbReference>
<protein>
    <submittedName>
        <fullName evidence="9">Glycoside hydrolase</fullName>
    </submittedName>
</protein>